<proteinExistence type="predicted"/>
<reference evidence="1" key="1">
    <citation type="submission" date="2022-06" db="EMBL/GenBank/DDBJ databases">
        <authorList>
            <consortium name="SYNGENTA / RWTH Aachen University"/>
        </authorList>
    </citation>
    <scope>NUCLEOTIDE SEQUENCE</scope>
</reference>
<protein>
    <submittedName>
        <fullName evidence="1">Uncharacterized protein</fullName>
    </submittedName>
</protein>
<organism evidence="1 2">
    <name type="scientific">Phakopsora pachyrhizi</name>
    <name type="common">Asian soybean rust disease fungus</name>
    <dbReference type="NCBI Taxonomy" id="170000"/>
    <lineage>
        <taxon>Eukaryota</taxon>
        <taxon>Fungi</taxon>
        <taxon>Dikarya</taxon>
        <taxon>Basidiomycota</taxon>
        <taxon>Pucciniomycotina</taxon>
        <taxon>Pucciniomycetes</taxon>
        <taxon>Pucciniales</taxon>
        <taxon>Phakopsoraceae</taxon>
        <taxon>Phakopsora</taxon>
    </lineage>
</organism>
<gene>
    <name evidence="1" type="ORF">PPACK8108_LOCUS3107</name>
</gene>
<dbReference type="AlphaFoldDB" id="A0AAV0AKW5"/>
<accession>A0AAV0AKW5</accession>
<evidence type="ECO:0000313" key="1">
    <source>
        <dbReference type="EMBL" id="CAH7668589.1"/>
    </source>
</evidence>
<comment type="caution">
    <text evidence="1">The sequence shown here is derived from an EMBL/GenBank/DDBJ whole genome shotgun (WGS) entry which is preliminary data.</text>
</comment>
<name>A0AAV0AKW5_PHAPC</name>
<dbReference type="EMBL" id="CALTRL010000549">
    <property type="protein sequence ID" value="CAH7668589.1"/>
    <property type="molecule type" value="Genomic_DNA"/>
</dbReference>
<keyword evidence="2" id="KW-1185">Reference proteome</keyword>
<evidence type="ECO:0000313" key="2">
    <source>
        <dbReference type="Proteomes" id="UP001153365"/>
    </source>
</evidence>
<sequence length="447" mass="51252">MKIWIREILFASVGFISRLVDEVASSHSFGSVLSKDNVHTQSKQQLNPSRIYSQTETTLSTSNIELEDFRRAGKSKRKFEGVFSTQTEGAQAVNQTPWAQAEFNWDFDYLGSTSYHLGRPRESDNSLVWNAQHRKSPDHYKRLCLTNHLPSSRCEFEDLEDLGNFSQNSDHWNAFIEKLRPESNLGLSEVNKNDAIHLQKSNTISNSRNFKANNTPHHSFYNKENGIAEHLDKIFTTKRKKKLLINKKILVINQVTDAIPDSNLKRGNSQMDQNVDLQSFQGSFWTARKEGPNERRKCYLRNSKKPLESHVAIPAVTPSTAENAGISKTAKKLKEGSRAYERQHLANCLAEFQKLKVEENVFFGGKGNIMAVEEVTMNGLGSFLRGLTKYANSFSPLNNGNKNKKAKFEKYFQEQDIFHEKFYNPFSRFLSHDKKPFDKKLLDEERG</sequence>
<dbReference type="Proteomes" id="UP001153365">
    <property type="component" value="Unassembled WGS sequence"/>
</dbReference>